<dbReference type="EMBL" id="CP011403">
    <property type="protein sequence ID" value="AKI05168.1"/>
    <property type="molecule type" value="Genomic_DNA"/>
</dbReference>
<dbReference type="Pfam" id="PF19300">
    <property type="entry name" value="BPD_transp_1_N"/>
    <property type="match status" value="1"/>
</dbReference>
<gene>
    <name evidence="9" type="ORF">LsR_01626</name>
</gene>
<evidence type="ECO:0000256" key="5">
    <source>
        <dbReference type="ARBA" id="ARBA00022989"/>
    </source>
</evidence>
<feature type="transmembrane region" description="Helical" evidence="7">
    <location>
        <begin position="172"/>
        <end position="191"/>
    </location>
</feature>
<dbReference type="GO" id="GO:0055085">
    <property type="term" value="P:transmembrane transport"/>
    <property type="evidence" value="ECO:0007669"/>
    <property type="project" value="InterPro"/>
</dbReference>
<dbReference type="Pfam" id="PF00528">
    <property type="entry name" value="BPD_transp_1"/>
    <property type="match status" value="1"/>
</dbReference>
<comment type="subcellular location">
    <subcellularLocation>
        <location evidence="1 7">Cell membrane</location>
        <topology evidence="1 7">Multi-pass membrane protein</topology>
    </subcellularLocation>
</comment>
<dbReference type="AlphaFoldDB" id="A0A0F7PW16"/>
<dbReference type="GO" id="GO:0005886">
    <property type="term" value="C:plasma membrane"/>
    <property type="evidence" value="ECO:0007669"/>
    <property type="project" value="UniProtKB-SubCell"/>
</dbReference>
<evidence type="ECO:0000256" key="4">
    <source>
        <dbReference type="ARBA" id="ARBA00022692"/>
    </source>
</evidence>
<feature type="transmembrane region" description="Helical" evidence="7">
    <location>
        <begin position="106"/>
        <end position="127"/>
    </location>
</feature>
<dbReference type="Gene3D" id="1.10.3720.10">
    <property type="entry name" value="MetI-like"/>
    <property type="match status" value="1"/>
</dbReference>
<dbReference type="PATRIC" id="fig|1194971.3.peg.1633"/>
<organism evidence="9 10">
    <name type="scientific">Ligilactobacillus salivarius str. Ren</name>
    <dbReference type="NCBI Taxonomy" id="1194971"/>
    <lineage>
        <taxon>Bacteria</taxon>
        <taxon>Bacillati</taxon>
        <taxon>Bacillota</taxon>
        <taxon>Bacilli</taxon>
        <taxon>Lactobacillales</taxon>
        <taxon>Lactobacillaceae</taxon>
        <taxon>Ligilactobacillus</taxon>
    </lineage>
</organism>
<keyword evidence="3" id="KW-1003">Cell membrane</keyword>
<sequence>MKGLIDMRKYLLKRVLYMLLTLFLVATITFFLMKLMPGTPYTNQAKMTASQIEIMNKQYGLDKPIWEQYLIYIFGMFHGDFGTSFQYSNQPVAYLISSRLGASMQLGLQAMIFGVFFGVILGAAAAIKHNTWADTGATVIAIIGKSVPNFVLAILLQYYIALKLGWFPIAGWGQFSNTILPTIALGVGPLAETARFIRTSMVEVLNSDYIELAKAKGLSKFEVVYHHALRNSLIPLVTLLGPYTVALMTGSMVIENIFNIPGIGEQFVKSIMTNDYPTIMGVTMVFSIGLVVVILITDIIYGLIDPRIRLEGNGGNK</sequence>
<dbReference type="PROSITE" id="PS50928">
    <property type="entry name" value="ABC_TM1"/>
    <property type="match status" value="1"/>
</dbReference>
<dbReference type="Proteomes" id="UP000035027">
    <property type="component" value="Chromosome"/>
</dbReference>
<evidence type="ECO:0000313" key="9">
    <source>
        <dbReference type="EMBL" id="AKI05168.1"/>
    </source>
</evidence>
<feature type="transmembrane region" description="Helical" evidence="7">
    <location>
        <begin position="139"/>
        <end position="160"/>
    </location>
</feature>
<accession>A0A0F7PW16</accession>
<dbReference type="NCBIfam" id="NF045471">
    <property type="entry name" value="Opp3B"/>
    <property type="match status" value="1"/>
</dbReference>
<evidence type="ECO:0000256" key="1">
    <source>
        <dbReference type="ARBA" id="ARBA00004651"/>
    </source>
</evidence>
<evidence type="ECO:0000256" key="6">
    <source>
        <dbReference type="ARBA" id="ARBA00023136"/>
    </source>
</evidence>
<protein>
    <submittedName>
        <fullName evidence="9">Peptide ABC transporter permease</fullName>
    </submittedName>
</protein>
<keyword evidence="4 7" id="KW-0812">Transmembrane</keyword>
<dbReference type="SUPFAM" id="SSF161098">
    <property type="entry name" value="MetI-like"/>
    <property type="match status" value="1"/>
</dbReference>
<dbReference type="PANTHER" id="PTHR43163:SF6">
    <property type="entry name" value="DIPEPTIDE TRANSPORT SYSTEM PERMEASE PROTEIN DPPB-RELATED"/>
    <property type="match status" value="1"/>
</dbReference>
<evidence type="ECO:0000256" key="2">
    <source>
        <dbReference type="ARBA" id="ARBA00022448"/>
    </source>
</evidence>
<feature type="transmembrane region" description="Helical" evidence="7">
    <location>
        <begin position="15"/>
        <end position="33"/>
    </location>
</feature>
<name>A0A0F7PW16_9LACO</name>
<reference evidence="9 10" key="1">
    <citation type="submission" date="2015-05" db="EMBL/GenBank/DDBJ databases">
        <title>Complete genome sequence of Lactobacillus salivarius Ren, a probiotic strain with antitumor activity.</title>
        <authorList>
            <person name="Sun E."/>
            <person name="Zhao L."/>
            <person name="Liu S."/>
            <person name="Zhang M."/>
            <person name="Guo H."/>
            <person name="Ren F."/>
        </authorList>
    </citation>
    <scope>NUCLEOTIDE SEQUENCE [LARGE SCALE GENOMIC DNA]</scope>
    <source>
        <strain evidence="9 10">Ren</strain>
    </source>
</reference>
<comment type="similarity">
    <text evidence="7">Belongs to the binding-protein-dependent transport system permease family.</text>
</comment>
<dbReference type="PANTHER" id="PTHR43163">
    <property type="entry name" value="DIPEPTIDE TRANSPORT SYSTEM PERMEASE PROTEIN DPPB-RELATED"/>
    <property type="match status" value="1"/>
</dbReference>
<keyword evidence="5 7" id="KW-1133">Transmembrane helix</keyword>
<evidence type="ECO:0000256" key="7">
    <source>
        <dbReference type="RuleBase" id="RU363032"/>
    </source>
</evidence>
<evidence type="ECO:0000256" key="3">
    <source>
        <dbReference type="ARBA" id="ARBA00022475"/>
    </source>
</evidence>
<evidence type="ECO:0000313" key="10">
    <source>
        <dbReference type="Proteomes" id="UP000035027"/>
    </source>
</evidence>
<dbReference type="CDD" id="cd06261">
    <property type="entry name" value="TM_PBP2"/>
    <property type="match status" value="1"/>
</dbReference>
<evidence type="ECO:0000259" key="8">
    <source>
        <dbReference type="PROSITE" id="PS50928"/>
    </source>
</evidence>
<dbReference type="InterPro" id="IPR000515">
    <property type="entry name" value="MetI-like"/>
</dbReference>
<dbReference type="InterPro" id="IPR035906">
    <property type="entry name" value="MetI-like_sf"/>
</dbReference>
<feature type="transmembrane region" description="Helical" evidence="7">
    <location>
        <begin position="233"/>
        <end position="258"/>
    </location>
</feature>
<feature type="transmembrane region" description="Helical" evidence="7">
    <location>
        <begin position="278"/>
        <end position="304"/>
    </location>
</feature>
<proteinExistence type="inferred from homology"/>
<dbReference type="InterPro" id="IPR045621">
    <property type="entry name" value="BPD_transp_1_N"/>
</dbReference>
<keyword evidence="2 7" id="KW-0813">Transport</keyword>
<feature type="domain" description="ABC transmembrane type-1" evidence="8">
    <location>
        <begin position="100"/>
        <end position="301"/>
    </location>
</feature>
<keyword evidence="6 7" id="KW-0472">Membrane</keyword>